<keyword evidence="3" id="KW-1185">Reference proteome</keyword>
<proteinExistence type="predicted"/>
<accession>I7L529</accession>
<protein>
    <submittedName>
        <fullName evidence="2">Uncharacterized protein</fullName>
    </submittedName>
</protein>
<reference evidence="2 3" key="1">
    <citation type="submission" date="2012-06" db="EMBL/GenBank/DDBJ databases">
        <title>Draft Genome Sequence of Lactobacillus hominis Strain CRBIP 24.179T, isolated from human intestine.</title>
        <authorList>
            <person name="Cousin S."/>
            <person name="Ma L."/>
            <person name="Bizet C."/>
            <person name="Loux V."/>
            <person name="Bouchier C."/>
            <person name="Clermont D."/>
            <person name="Creno S."/>
        </authorList>
    </citation>
    <scope>NUCLEOTIDE SEQUENCE [LARGE SCALE GENOMIC DNA]</scope>
    <source>
        <strain evidence="3">CRBIP 24.179T</strain>
    </source>
</reference>
<dbReference type="eggNOG" id="ENOG5032K4A">
    <property type="taxonomic scope" value="Bacteria"/>
</dbReference>
<keyword evidence="1" id="KW-1133">Transmembrane helix</keyword>
<organism evidence="2 3">
    <name type="scientific">Lactobacillus hominis DSM 23910 = CRBIP 24.179</name>
    <dbReference type="NCBI Taxonomy" id="1423758"/>
    <lineage>
        <taxon>Bacteria</taxon>
        <taxon>Bacillati</taxon>
        <taxon>Bacillota</taxon>
        <taxon>Bacilli</taxon>
        <taxon>Lactobacillales</taxon>
        <taxon>Lactobacillaceae</taxon>
        <taxon>Lactobacillus</taxon>
    </lineage>
</organism>
<comment type="caution">
    <text evidence="2">The sequence shown here is derived from an EMBL/GenBank/DDBJ whole genome shotgun (WGS) entry which is preliminary data.</text>
</comment>
<gene>
    <name evidence="2" type="ORF">BN55_06280</name>
</gene>
<dbReference type="EMBL" id="CAKE01000002">
    <property type="protein sequence ID" value="CCI81162.1"/>
    <property type="molecule type" value="Genomic_DNA"/>
</dbReference>
<feature type="transmembrane region" description="Helical" evidence="1">
    <location>
        <begin position="30"/>
        <end position="48"/>
    </location>
</feature>
<dbReference type="GeneID" id="82848027"/>
<name>I7L529_9LACO</name>
<dbReference type="Proteomes" id="UP000009320">
    <property type="component" value="Unassembled WGS sequence"/>
</dbReference>
<dbReference type="AlphaFoldDB" id="I7L529"/>
<feature type="transmembrane region" description="Helical" evidence="1">
    <location>
        <begin position="7"/>
        <end position="24"/>
    </location>
</feature>
<dbReference type="PATRIC" id="fig|1423758.3.peg.1419"/>
<keyword evidence="1" id="KW-0812">Transmembrane</keyword>
<evidence type="ECO:0000313" key="3">
    <source>
        <dbReference type="Proteomes" id="UP000009320"/>
    </source>
</evidence>
<keyword evidence="1" id="KW-0472">Membrane</keyword>
<sequence>MKVINIILTLVVLIATVSLVLVAVNGNKVFGATGLALIYFAGSAWYFIQSYTLKKRS</sequence>
<dbReference type="STRING" id="1423758.FC41_GL001403"/>
<evidence type="ECO:0000256" key="1">
    <source>
        <dbReference type="SAM" id="Phobius"/>
    </source>
</evidence>
<evidence type="ECO:0000313" key="2">
    <source>
        <dbReference type="EMBL" id="CCI81162.1"/>
    </source>
</evidence>
<dbReference type="RefSeq" id="WP_008469808.1">
    <property type="nucleotide sequence ID" value="NZ_AYZP01000003.1"/>
</dbReference>
<dbReference type="OrthoDB" id="2323333at2"/>